<dbReference type="RefSeq" id="WP_143085708.1">
    <property type="nucleotide sequence ID" value="NZ_FOTC01000002.1"/>
</dbReference>
<dbReference type="AlphaFoldDB" id="A0A1I4E529"/>
<dbReference type="STRING" id="553466.SAMN04487950_1917"/>
<dbReference type="EMBL" id="FOTC01000002">
    <property type="protein sequence ID" value="SFL00934.1"/>
    <property type="molecule type" value="Genomic_DNA"/>
</dbReference>
<gene>
    <name evidence="1" type="ORF">SAMN04487950_1917</name>
</gene>
<accession>A0A1I4E529</accession>
<dbReference type="Proteomes" id="UP000199607">
    <property type="component" value="Unassembled WGS sequence"/>
</dbReference>
<proteinExistence type="predicted"/>
<evidence type="ECO:0000313" key="1">
    <source>
        <dbReference type="EMBL" id="SFL00934.1"/>
    </source>
</evidence>
<keyword evidence="2" id="KW-1185">Reference proteome</keyword>
<evidence type="ECO:0000313" key="2">
    <source>
        <dbReference type="Proteomes" id="UP000199607"/>
    </source>
</evidence>
<protein>
    <submittedName>
        <fullName evidence="1">Uncharacterized protein</fullName>
    </submittedName>
</protein>
<sequence length="81" mass="9032">MDSRLRSLALLVGVLLVTVPLYAPLFDVTGVDYQYEATELTVDDDGLTLVNDAPRNVHWRHGERTKNHGASVPLVQYVSRP</sequence>
<reference evidence="2" key="1">
    <citation type="submission" date="2016-10" db="EMBL/GenBank/DDBJ databases">
        <authorList>
            <person name="Varghese N."/>
            <person name="Submissions S."/>
        </authorList>
    </citation>
    <scope>NUCLEOTIDE SEQUENCE [LARGE SCALE GENOMIC DNA]</scope>
    <source>
        <strain evidence="2">CGMCC 1.7738</strain>
    </source>
</reference>
<organism evidence="1 2">
    <name type="scientific">Halogranum rubrum</name>
    <dbReference type="NCBI Taxonomy" id="553466"/>
    <lineage>
        <taxon>Archaea</taxon>
        <taxon>Methanobacteriati</taxon>
        <taxon>Methanobacteriota</taxon>
        <taxon>Stenosarchaea group</taxon>
        <taxon>Halobacteria</taxon>
        <taxon>Halobacteriales</taxon>
        <taxon>Haloferacaceae</taxon>
    </lineage>
</organism>
<name>A0A1I4E529_9EURY</name>